<sequence>MVDFSEFSTEALRKGCPSMFYERFVQLCKQRGVSTSKAAIDAGLSKSTVTKWKKDPSTKPSGNVIDKLCRYFGVSVSELLGDTDEVLPEERHSVTQQEIKFALFGGSGEITDAMYDEVLSFAAFVRQREAKKHKKEQGQKE</sequence>
<evidence type="ECO:0000313" key="2">
    <source>
        <dbReference type="EMBL" id="DAF55455.1"/>
    </source>
</evidence>
<dbReference type="Pfam" id="PF13443">
    <property type="entry name" value="HTH_26"/>
    <property type="match status" value="1"/>
</dbReference>
<evidence type="ECO:0000259" key="1">
    <source>
        <dbReference type="PROSITE" id="PS50943"/>
    </source>
</evidence>
<dbReference type="CDD" id="cd00093">
    <property type="entry name" value="HTH_XRE"/>
    <property type="match status" value="1"/>
</dbReference>
<accession>A0A8S5SXN9</accession>
<keyword evidence="2" id="KW-0238">DNA-binding</keyword>
<dbReference type="InterPro" id="IPR001387">
    <property type="entry name" value="Cro/C1-type_HTH"/>
</dbReference>
<name>A0A8S5SXN9_9CAUD</name>
<dbReference type="PROSITE" id="PS50943">
    <property type="entry name" value="HTH_CROC1"/>
    <property type="match status" value="1"/>
</dbReference>
<dbReference type="InterPro" id="IPR010982">
    <property type="entry name" value="Lambda_DNA-bd_dom_sf"/>
</dbReference>
<organism evidence="2">
    <name type="scientific">Podoviridae sp. ctgFL11</name>
    <dbReference type="NCBI Taxonomy" id="2827744"/>
    <lineage>
        <taxon>Viruses</taxon>
        <taxon>Duplodnaviria</taxon>
        <taxon>Heunggongvirae</taxon>
        <taxon>Uroviricota</taxon>
        <taxon>Caudoviricetes</taxon>
    </lineage>
</organism>
<dbReference type="Gene3D" id="1.10.260.40">
    <property type="entry name" value="lambda repressor-like DNA-binding domains"/>
    <property type="match status" value="1"/>
</dbReference>
<reference evidence="2" key="1">
    <citation type="journal article" date="2021" name="Proc. Natl. Acad. Sci. U.S.A.">
        <title>A Catalog of Tens of Thousands of Viruses from Human Metagenomes Reveals Hidden Associations with Chronic Diseases.</title>
        <authorList>
            <person name="Tisza M.J."/>
            <person name="Buck C.B."/>
        </authorList>
    </citation>
    <scope>NUCLEOTIDE SEQUENCE</scope>
    <source>
        <strain evidence="2">CtgFL11</strain>
    </source>
</reference>
<dbReference type="SMART" id="SM00530">
    <property type="entry name" value="HTH_XRE"/>
    <property type="match status" value="1"/>
</dbReference>
<protein>
    <submittedName>
        <fullName evidence="2">Cro/C1-type HTH DNA-binding domain protein</fullName>
    </submittedName>
</protein>
<dbReference type="GO" id="GO:0003677">
    <property type="term" value="F:DNA binding"/>
    <property type="evidence" value="ECO:0007669"/>
    <property type="project" value="UniProtKB-KW"/>
</dbReference>
<dbReference type="SUPFAM" id="SSF47413">
    <property type="entry name" value="lambda repressor-like DNA-binding domains"/>
    <property type="match status" value="1"/>
</dbReference>
<proteinExistence type="predicted"/>
<feature type="domain" description="HTH cro/C1-type" evidence="1">
    <location>
        <begin position="26"/>
        <end position="79"/>
    </location>
</feature>
<dbReference type="EMBL" id="BK032692">
    <property type="protein sequence ID" value="DAF55455.1"/>
    <property type="molecule type" value="Genomic_DNA"/>
</dbReference>